<dbReference type="SUPFAM" id="SSF140490">
    <property type="entry name" value="Nqo1C-terminal domain-like"/>
    <property type="match status" value="1"/>
</dbReference>
<dbReference type="AlphaFoldDB" id="A0A485LYH3"/>
<dbReference type="InterPro" id="IPR011537">
    <property type="entry name" value="NADH-UbQ_OxRdtase_suF"/>
</dbReference>
<comment type="cofactor">
    <cofactor evidence="1">
        <name>FMN</name>
        <dbReference type="ChEBI" id="CHEBI:58210"/>
    </cofactor>
</comment>
<dbReference type="Gene3D" id="3.10.20.600">
    <property type="match status" value="1"/>
</dbReference>
<keyword evidence="5" id="KW-0285">Flavoprotein</keyword>
<comment type="catalytic activity">
    <reaction evidence="13">
        <text>a quinone + NADH + 5 H(+)(in) = a quinol + NAD(+) + 4 H(+)(out)</text>
        <dbReference type="Rhea" id="RHEA:57888"/>
        <dbReference type="ChEBI" id="CHEBI:15378"/>
        <dbReference type="ChEBI" id="CHEBI:24646"/>
        <dbReference type="ChEBI" id="CHEBI:57540"/>
        <dbReference type="ChEBI" id="CHEBI:57945"/>
        <dbReference type="ChEBI" id="CHEBI:132124"/>
    </reaction>
</comment>
<evidence type="ECO:0000256" key="5">
    <source>
        <dbReference type="ARBA" id="ARBA00022630"/>
    </source>
</evidence>
<dbReference type="InterPro" id="IPR019575">
    <property type="entry name" value="Nuop51_4Fe4S-bd"/>
</dbReference>
<dbReference type="EMBL" id="CAADRM010000002">
    <property type="protein sequence ID" value="VFU11236.1"/>
    <property type="molecule type" value="Genomic_DNA"/>
</dbReference>
<dbReference type="PROSITE" id="PS00645">
    <property type="entry name" value="COMPLEX1_51K_2"/>
    <property type="match status" value="1"/>
</dbReference>
<gene>
    <name evidence="15" type="primary">nuoF</name>
    <name evidence="15" type="ORF">SCFA_100026</name>
</gene>
<evidence type="ECO:0000256" key="3">
    <source>
        <dbReference type="ARBA" id="ARBA00007523"/>
    </source>
</evidence>
<evidence type="ECO:0000256" key="7">
    <source>
        <dbReference type="ARBA" id="ARBA00022719"/>
    </source>
</evidence>
<keyword evidence="6" id="KW-0288">FMN</keyword>
<keyword evidence="8" id="KW-0479">Metal-binding</keyword>
<proteinExistence type="inferred from homology"/>
<dbReference type="GO" id="GO:0008137">
    <property type="term" value="F:NADH dehydrogenase (ubiquinone) activity"/>
    <property type="evidence" value="ECO:0007669"/>
    <property type="project" value="InterPro"/>
</dbReference>
<dbReference type="Gene3D" id="6.10.250.1450">
    <property type="match status" value="1"/>
</dbReference>
<dbReference type="InterPro" id="IPR037207">
    <property type="entry name" value="Nuop51_4Fe4S-bd_sf"/>
</dbReference>
<evidence type="ECO:0000256" key="10">
    <source>
        <dbReference type="ARBA" id="ARBA00023004"/>
    </source>
</evidence>
<feature type="domain" description="NADH-ubiquinone oxidoreductase 51kDa subunit iron-sulphur binding" evidence="14">
    <location>
        <begin position="327"/>
        <end position="372"/>
    </location>
</feature>
<dbReference type="GO" id="GO:0051287">
    <property type="term" value="F:NAD binding"/>
    <property type="evidence" value="ECO:0007669"/>
    <property type="project" value="InterPro"/>
</dbReference>
<evidence type="ECO:0000313" key="15">
    <source>
        <dbReference type="EMBL" id="VFU11236.1"/>
    </source>
</evidence>
<dbReference type="GO" id="GO:0048038">
    <property type="term" value="F:quinone binding"/>
    <property type="evidence" value="ECO:0007669"/>
    <property type="project" value="UniProtKB-KW"/>
</dbReference>
<dbReference type="InterPro" id="IPR011538">
    <property type="entry name" value="Nuo51_FMN-bd"/>
</dbReference>
<dbReference type="GO" id="GO:0051539">
    <property type="term" value="F:4 iron, 4 sulfur cluster binding"/>
    <property type="evidence" value="ECO:0007669"/>
    <property type="project" value="UniProtKB-KW"/>
</dbReference>
<dbReference type="InterPro" id="IPR054765">
    <property type="entry name" value="SLBB_dom"/>
</dbReference>
<dbReference type="InterPro" id="IPR037225">
    <property type="entry name" value="Nuo51_FMN-bd_sf"/>
</dbReference>
<dbReference type="Gene3D" id="3.40.50.11540">
    <property type="entry name" value="NADH-ubiquinone oxidoreductase 51kDa subunit"/>
    <property type="match status" value="1"/>
</dbReference>
<dbReference type="SUPFAM" id="SSF142984">
    <property type="entry name" value="Nqo1 middle domain-like"/>
    <property type="match status" value="1"/>
</dbReference>
<evidence type="ECO:0000256" key="9">
    <source>
        <dbReference type="ARBA" id="ARBA00022967"/>
    </source>
</evidence>
<keyword evidence="11" id="KW-0411">Iron-sulfur</keyword>
<dbReference type="PANTHER" id="PTHR43578">
    <property type="entry name" value="NADH-QUINONE OXIDOREDUCTASE SUBUNIT F"/>
    <property type="match status" value="1"/>
</dbReference>
<dbReference type="Pfam" id="PF22461">
    <property type="entry name" value="SLBB_2"/>
    <property type="match status" value="1"/>
</dbReference>
<dbReference type="Pfam" id="PF01512">
    <property type="entry name" value="Complex1_51K"/>
    <property type="match status" value="1"/>
</dbReference>
<evidence type="ECO:0000256" key="6">
    <source>
        <dbReference type="ARBA" id="ARBA00022643"/>
    </source>
</evidence>
<evidence type="ECO:0000256" key="8">
    <source>
        <dbReference type="ARBA" id="ARBA00022723"/>
    </source>
</evidence>
<keyword evidence="12" id="KW-0520">NAD</keyword>
<dbReference type="FunFam" id="1.20.1440.230:FF:000001">
    <property type="entry name" value="Mitochondrial NADH dehydrogenase flavoprotein 1"/>
    <property type="match status" value="1"/>
</dbReference>
<evidence type="ECO:0000256" key="11">
    <source>
        <dbReference type="ARBA" id="ARBA00023014"/>
    </source>
</evidence>
<evidence type="ECO:0000256" key="1">
    <source>
        <dbReference type="ARBA" id="ARBA00001917"/>
    </source>
</evidence>
<protein>
    <submittedName>
        <fullName evidence="15">NADH:ubiquinone oxidoreductase, chain F</fullName>
    </submittedName>
</protein>
<evidence type="ECO:0000256" key="13">
    <source>
        <dbReference type="ARBA" id="ARBA00047712"/>
    </source>
</evidence>
<reference evidence="15" key="1">
    <citation type="submission" date="2019-03" db="EMBL/GenBank/DDBJ databases">
        <authorList>
            <person name="Hao L."/>
        </authorList>
    </citation>
    <scope>NUCLEOTIDE SEQUENCE</scope>
</reference>
<keyword evidence="15" id="KW-0830">Ubiquinone</keyword>
<keyword evidence="7" id="KW-0874">Quinone</keyword>
<keyword evidence="4" id="KW-0004">4Fe-4S</keyword>
<dbReference type="PANTHER" id="PTHR43578:SF3">
    <property type="entry name" value="NADH-QUINONE OXIDOREDUCTASE SUBUNIT F"/>
    <property type="match status" value="1"/>
</dbReference>
<dbReference type="PROSITE" id="PS00644">
    <property type="entry name" value="COMPLEX1_51K_1"/>
    <property type="match status" value="1"/>
</dbReference>
<keyword evidence="9" id="KW-1278">Translocase</keyword>
<dbReference type="NCBIfam" id="NF010120">
    <property type="entry name" value="PRK13596.1"/>
    <property type="match status" value="1"/>
</dbReference>
<dbReference type="GO" id="GO:0010181">
    <property type="term" value="F:FMN binding"/>
    <property type="evidence" value="ECO:0007669"/>
    <property type="project" value="InterPro"/>
</dbReference>
<sequence length="416" mass="45261">MPQHEKVLLANVHRPNSEKISTYLRYGGYTALRKALKMSPEAIIAEVKASGLKGRGGAGFPTGAKWDFMPKDAPVKYLAVNTDEGEPGTFKDRLIVERDPHSILEGVIISAYAIGAHRAFVYIRGEFFLGVKRWIKAISDAYQHGYLGRNILGSGFDLDVSVHRGAGAYICGEETAMIESLEGKRGVPRAKPPYPAQSGLWGKPTLVQNVETLANIPHIVLRGAQWYSSIGTEESKGIKIFCVSGHVNCPGNYELPLGTRLKDIIYEHAGGVRMGRSIKAIIPGGASTPIISADRISTPMAFETLKAAGTALGTGAVIVMDETTDMVEVVRRITRFFVHESCGNCLPCRVGGKRMLEHLERLAAGTGTARDIDDLEYLAHGIYGRTFCPMGTGMAEPILSGLRLFRDEFEEKVKAV</sequence>
<evidence type="ECO:0000256" key="4">
    <source>
        <dbReference type="ARBA" id="ARBA00022485"/>
    </source>
</evidence>
<dbReference type="SUPFAM" id="SSF142019">
    <property type="entry name" value="Nqo1 FMN-binding domain-like"/>
    <property type="match status" value="1"/>
</dbReference>
<dbReference type="SMART" id="SM00928">
    <property type="entry name" value="NADH_4Fe-4S"/>
    <property type="match status" value="1"/>
</dbReference>
<dbReference type="FunFam" id="3.10.20.600:FF:000003">
    <property type="entry name" value="NADH-quinone oxidoreductase subunit F"/>
    <property type="match status" value="1"/>
</dbReference>
<name>A0A485LYH3_9ZZZZ</name>
<dbReference type="Gene3D" id="1.20.1440.230">
    <property type="entry name" value="NADH-ubiquinone oxidoreductase 51kDa subunit, iron-sulphur binding domain"/>
    <property type="match status" value="1"/>
</dbReference>
<dbReference type="NCBIfam" id="TIGR01959">
    <property type="entry name" value="nuoF_fam"/>
    <property type="match status" value="1"/>
</dbReference>
<organism evidence="15">
    <name type="scientific">anaerobic digester metagenome</name>
    <dbReference type="NCBI Taxonomy" id="1263854"/>
    <lineage>
        <taxon>unclassified sequences</taxon>
        <taxon>metagenomes</taxon>
        <taxon>ecological metagenomes</taxon>
    </lineage>
</organism>
<evidence type="ECO:0000256" key="2">
    <source>
        <dbReference type="ARBA" id="ARBA00001966"/>
    </source>
</evidence>
<evidence type="ECO:0000259" key="14">
    <source>
        <dbReference type="SMART" id="SM00928"/>
    </source>
</evidence>
<evidence type="ECO:0000256" key="12">
    <source>
        <dbReference type="ARBA" id="ARBA00023027"/>
    </source>
</evidence>
<dbReference type="InterPro" id="IPR001949">
    <property type="entry name" value="NADH-UbQ_OxRdtase_51kDa_CS"/>
</dbReference>
<keyword evidence="10" id="KW-0408">Iron</keyword>
<dbReference type="GO" id="GO:0046872">
    <property type="term" value="F:metal ion binding"/>
    <property type="evidence" value="ECO:0007669"/>
    <property type="project" value="UniProtKB-KW"/>
</dbReference>
<comment type="similarity">
    <text evidence="3">Belongs to the complex I 51 kDa subunit family.</text>
</comment>
<dbReference type="FunFam" id="3.40.50.11540:FF:000001">
    <property type="entry name" value="NADH dehydrogenase [ubiquinone] flavoprotein 1, mitochondrial"/>
    <property type="match status" value="1"/>
</dbReference>
<comment type="cofactor">
    <cofactor evidence="2">
        <name>[4Fe-4S] cluster</name>
        <dbReference type="ChEBI" id="CHEBI:49883"/>
    </cofactor>
</comment>
<accession>A0A485LYH3</accession>
<dbReference type="Pfam" id="PF10589">
    <property type="entry name" value="NADH_4Fe-4S"/>
    <property type="match status" value="1"/>
</dbReference>